<dbReference type="EMBL" id="BLXT01005083">
    <property type="protein sequence ID" value="GFO19720.1"/>
    <property type="molecule type" value="Genomic_DNA"/>
</dbReference>
<name>A0AAV4BGQ0_9GAST</name>
<keyword evidence="1" id="KW-0255">Endonuclease</keyword>
<comment type="caution">
    <text evidence="1">The sequence shown here is derived from an EMBL/GenBank/DDBJ whole genome shotgun (WGS) entry which is preliminary data.</text>
</comment>
<organism evidence="1 2">
    <name type="scientific">Plakobranchus ocellatus</name>
    <dbReference type="NCBI Taxonomy" id="259542"/>
    <lineage>
        <taxon>Eukaryota</taxon>
        <taxon>Metazoa</taxon>
        <taxon>Spiralia</taxon>
        <taxon>Lophotrochozoa</taxon>
        <taxon>Mollusca</taxon>
        <taxon>Gastropoda</taxon>
        <taxon>Heterobranchia</taxon>
        <taxon>Euthyneura</taxon>
        <taxon>Panpulmonata</taxon>
        <taxon>Sacoglossa</taxon>
        <taxon>Placobranchoidea</taxon>
        <taxon>Plakobranchidae</taxon>
        <taxon>Plakobranchus</taxon>
    </lineage>
</organism>
<sequence length="143" mass="16828">MKTYIWSVLLYDSECWTVNKEREKQTRSSRDVVRQKNDEDILDTEKSNELVPKESNLERSQIKTIRQRQLQFLGDICHHKCLSHLAVTGKIEGKRSRGRQRITFIENLKSLAIGKGSNNNDMRLTEDKFEWRNMIANVFQQGT</sequence>
<keyword evidence="1" id="KW-0540">Nuclease</keyword>
<gene>
    <name evidence="1" type="ORF">PoB_004622500</name>
</gene>
<protein>
    <submittedName>
        <fullName evidence="1">Endonuclease-reverse transcriptase</fullName>
    </submittedName>
</protein>
<evidence type="ECO:0000313" key="2">
    <source>
        <dbReference type="Proteomes" id="UP000735302"/>
    </source>
</evidence>
<dbReference type="AlphaFoldDB" id="A0AAV4BGQ0"/>
<accession>A0AAV4BGQ0</accession>
<proteinExistence type="predicted"/>
<keyword evidence="2" id="KW-1185">Reference proteome</keyword>
<keyword evidence="1" id="KW-0378">Hydrolase</keyword>
<dbReference type="Proteomes" id="UP000735302">
    <property type="component" value="Unassembled WGS sequence"/>
</dbReference>
<evidence type="ECO:0000313" key="1">
    <source>
        <dbReference type="EMBL" id="GFO19720.1"/>
    </source>
</evidence>
<dbReference type="GO" id="GO:0004519">
    <property type="term" value="F:endonuclease activity"/>
    <property type="evidence" value="ECO:0007669"/>
    <property type="project" value="UniProtKB-KW"/>
</dbReference>
<reference evidence="1 2" key="1">
    <citation type="journal article" date="2021" name="Elife">
        <title>Chloroplast acquisition without the gene transfer in kleptoplastic sea slugs, Plakobranchus ocellatus.</title>
        <authorList>
            <person name="Maeda T."/>
            <person name="Takahashi S."/>
            <person name="Yoshida T."/>
            <person name="Shimamura S."/>
            <person name="Takaki Y."/>
            <person name="Nagai Y."/>
            <person name="Toyoda A."/>
            <person name="Suzuki Y."/>
            <person name="Arimoto A."/>
            <person name="Ishii H."/>
            <person name="Satoh N."/>
            <person name="Nishiyama T."/>
            <person name="Hasebe M."/>
            <person name="Maruyama T."/>
            <person name="Minagawa J."/>
            <person name="Obokata J."/>
            <person name="Shigenobu S."/>
        </authorList>
    </citation>
    <scope>NUCLEOTIDE SEQUENCE [LARGE SCALE GENOMIC DNA]</scope>
</reference>